<dbReference type="AlphaFoldDB" id="A0A7W5E2S9"/>
<dbReference type="InterPro" id="IPR033904">
    <property type="entry name" value="Trans_IPPS_HH"/>
</dbReference>
<organism evidence="1 2">
    <name type="scientific">Aporhodopirellula rubra</name>
    <dbReference type="NCBI Taxonomy" id="980271"/>
    <lineage>
        <taxon>Bacteria</taxon>
        <taxon>Pseudomonadati</taxon>
        <taxon>Planctomycetota</taxon>
        <taxon>Planctomycetia</taxon>
        <taxon>Pirellulales</taxon>
        <taxon>Pirellulaceae</taxon>
        <taxon>Aporhodopirellula</taxon>
    </lineage>
</organism>
<dbReference type="Pfam" id="PF00494">
    <property type="entry name" value="SQS_PSY"/>
    <property type="match status" value="1"/>
</dbReference>
<dbReference type="InterPro" id="IPR044843">
    <property type="entry name" value="Trans_IPPS_bact-type"/>
</dbReference>
<dbReference type="RefSeq" id="WP_184306698.1">
    <property type="nucleotide sequence ID" value="NZ_JACHXU010000016.1"/>
</dbReference>
<dbReference type="SFLD" id="SFLDG01212">
    <property type="entry name" value="Phytoene_synthase_like"/>
    <property type="match status" value="1"/>
</dbReference>
<evidence type="ECO:0000313" key="1">
    <source>
        <dbReference type="EMBL" id="MBB3208528.1"/>
    </source>
</evidence>
<sequence>MSPHSSDSTSTATQLAKSRSQCRRISRSHYENFLVGSLLLPRKMRQPFFDIYAFCRTADDLADESPSPARARESLNGYRDCISRIFDNRSVSGIFVALADTIRTYQLPRAPFDDLLDAFLQDQATQRYPDEESLLQYCNLSANPVGRLVLALAGSDSKENVQLSDEICTALQLANFWQDVARDFAIGRIYIPETTMVRHGFDHSLIDQTIQSAAATPKCVRDAIAELCEQTRTRFERGRALPDRIPQWLAADVEMFLRGGLATLDAITRIKFDVLRHRPTVGKMTQVSLLARTAMRRFSIRRHRYPSHDRTMIASEGSS</sequence>
<dbReference type="PANTHER" id="PTHR31480">
    <property type="entry name" value="BIFUNCTIONAL LYCOPENE CYCLASE/PHYTOENE SYNTHASE"/>
    <property type="match status" value="1"/>
</dbReference>
<evidence type="ECO:0000313" key="2">
    <source>
        <dbReference type="Proteomes" id="UP000536179"/>
    </source>
</evidence>
<reference evidence="1 2" key="1">
    <citation type="submission" date="2020-08" db="EMBL/GenBank/DDBJ databases">
        <title>Genomic Encyclopedia of Type Strains, Phase III (KMG-III): the genomes of soil and plant-associated and newly described type strains.</title>
        <authorList>
            <person name="Whitman W."/>
        </authorList>
    </citation>
    <scope>NUCLEOTIDE SEQUENCE [LARGE SCALE GENOMIC DNA]</scope>
    <source>
        <strain evidence="1 2">CECT 8075</strain>
    </source>
</reference>
<keyword evidence="2" id="KW-1185">Reference proteome</keyword>
<gene>
    <name evidence="1" type="ORF">FHS27_004357</name>
</gene>
<dbReference type="GO" id="GO:0016114">
    <property type="term" value="P:terpenoid biosynthetic process"/>
    <property type="evidence" value="ECO:0007669"/>
    <property type="project" value="UniProtKB-ARBA"/>
</dbReference>
<dbReference type="SFLD" id="SFLDS00005">
    <property type="entry name" value="Isoprenoid_Synthase_Type_I"/>
    <property type="match status" value="1"/>
</dbReference>
<dbReference type="CDD" id="cd00683">
    <property type="entry name" value="Trans_IPPS_HH"/>
    <property type="match status" value="1"/>
</dbReference>
<dbReference type="Proteomes" id="UP000536179">
    <property type="component" value="Unassembled WGS sequence"/>
</dbReference>
<comment type="caution">
    <text evidence="1">The sequence shown here is derived from an EMBL/GenBank/DDBJ whole genome shotgun (WGS) entry which is preliminary data.</text>
</comment>
<proteinExistence type="predicted"/>
<dbReference type="EMBL" id="JACHXU010000016">
    <property type="protein sequence ID" value="MBB3208528.1"/>
    <property type="molecule type" value="Genomic_DNA"/>
</dbReference>
<dbReference type="InterPro" id="IPR002060">
    <property type="entry name" value="Squ/phyt_synthse"/>
</dbReference>
<dbReference type="SFLD" id="SFLDG01018">
    <property type="entry name" value="Squalene/Phytoene_Synthase_Lik"/>
    <property type="match status" value="1"/>
</dbReference>
<dbReference type="GO" id="GO:0004311">
    <property type="term" value="F:geranylgeranyl diphosphate synthase activity"/>
    <property type="evidence" value="ECO:0007669"/>
    <property type="project" value="InterPro"/>
</dbReference>
<dbReference type="NCBIfam" id="TIGR03464">
    <property type="entry name" value="HpnC"/>
    <property type="match status" value="1"/>
</dbReference>
<dbReference type="InterPro" id="IPR008949">
    <property type="entry name" value="Isoprenoid_synthase_dom_sf"/>
</dbReference>
<name>A0A7W5E2S9_9BACT</name>
<dbReference type="SUPFAM" id="SSF48576">
    <property type="entry name" value="Terpenoid synthases"/>
    <property type="match status" value="1"/>
</dbReference>
<dbReference type="InterPro" id="IPR017827">
    <property type="entry name" value="HSQ_synthase_HpnC"/>
</dbReference>
<dbReference type="Gene3D" id="1.10.600.10">
    <property type="entry name" value="Farnesyl Diphosphate Synthase"/>
    <property type="match status" value="1"/>
</dbReference>
<protein>
    <submittedName>
        <fullName evidence="1">Squalene synthase HpnC</fullName>
    </submittedName>
</protein>
<accession>A0A7W5E2S9</accession>
<dbReference type="GO" id="GO:0051996">
    <property type="term" value="F:squalene synthase [NAD(P)H] activity"/>
    <property type="evidence" value="ECO:0007669"/>
    <property type="project" value="InterPro"/>
</dbReference>